<gene>
    <name evidence="1" type="ORF">K469DRAFT_734281</name>
</gene>
<organism evidence="1 2">
    <name type="scientific">Zopfia rhizophila CBS 207.26</name>
    <dbReference type="NCBI Taxonomy" id="1314779"/>
    <lineage>
        <taxon>Eukaryota</taxon>
        <taxon>Fungi</taxon>
        <taxon>Dikarya</taxon>
        <taxon>Ascomycota</taxon>
        <taxon>Pezizomycotina</taxon>
        <taxon>Dothideomycetes</taxon>
        <taxon>Dothideomycetes incertae sedis</taxon>
        <taxon>Zopfiaceae</taxon>
        <taxon>Zopfia</taxon>
    </lineage>
</organism>
<sequence length="250" mass="29387">MGDRPEPTEYDTPKRAKVRGAIEYMEARGIPHFKEDAMISEGSVDRRYHNTDEPERRGRPSLVSNWRLKEMDRLIREEELGFEVGLEGVNARTIARAMGNRMNYSKCIACQKRWVNESTARARKDWAEYSVRFSDEVHWAIGPQGSIYIIRRPGQHYCADCIQRRDEKDDHEREMKRLHAWAAFYEIASNTNGKMTQRLERGDCFVLEEDGDSGHRPSKKNVVREWKQTYKLKHYFNCHLSPDFAIIKNC</sequence>
<evidence type="ECO:0000313" key="2">
    <source>
        <dbReference type="Proteomes" id="UP000800200"/>
    </source>
</evidence>
<dbReference type="GO" id="GO:0003676">
    <property type="term" value="F:nucleic acid binding"/>
    <property type="evidence" value="ECO:0007669"/>
    <property type="project" value="InterPro"/>
</dbReference>
<name>A0A6A6EUT1_9PEZI</name>
<evidence type="ECO:0000313" key="1">
    <source>
        <dbReference type="EMBL" id="KAF2195887.1"/>
    </source>
</evidence>
<reference evidence="1" key="1">
    <citation type="journal article" date="2020" name="Stud. Mycol.">
        <title>101 Dothideomycetes genomes: a test case for predicting lifestyles and emergence of pathogens.</title>
        <authorList>
            <person name="Haridas S."/>
            <person name="Albert R."/>
            <person name="Binder M."/>
            <person name="Bloem J."/>
            <person name="Labutti K."/>
            <person name="Salamov A."/>
            <person name="Andreopoulos B."/>
            <person name="Baker S."/>
            <person name="Barry K."/>
            <person name="Bills G."/>
            <person name="Bluhm B."/>
            <person name="Cannon C."/>
            <person name="Castanera R."/>
            <person name="Culley D."/>
            <person name="Daum C."/>
            <person name="Ezra D."/>
            <person name="Gonzalez J."/>
            <person name="Henrissat B."/>
            <person name="Kuo A."/>
            <person name="Liang C."/>
            <person name="Lipzen A."/>
            <person name="Lutzoni F."/>
            <person name="Magnuson J."/>
            <person name="Mondo S."/>
            <person name="Nolan M."/>
            <person name="Ohm R."/>
            <person name="Pangilinan J."/>
            <person name="Park H.-J."/>
            <person name="Ramirez L."/>
            <person name="Alfaro M."/>
            <person name="Sun H."/>
            <person name="Tritt A."/>
            <person name="Yoshinaga Y."/>
            <person name="Zwiers L.-H."/>
            <person name="Turgeon B."/>
            <person name="Goodwin S."/>
            <person name="Spatafora J."/>
            <person name="Crous P."/>
            <person name="Grigoriev I."/>
        </authorList>
    </citation>
    <scope>NUCLEOTIDE SEQUENCE</scope>
    <source>
        <strain evidence="1">CBS 207.26</strain>
    </source>
</reference>
<dbReference type="Gene3D" id="3.30.420.10">
    <property type="entry name" value="Ribonuclease H-like superfamily/Ribonuclease H"/>
    <property type="match status" value="1"/>
</dbReference>
<keyword evidence="2" id="KW-1185">Reference proteome</keyword>
<protein>
    <submittedName>
        <fullName evidence="1">Uncharacterized protein</fullName>
    </submittedName>
</protein>
<accession>A0A6A6EUT1</accession>
<dbReference type="InterPro" id="IPR036397">
    <property type="entry name" value="RNaseH_sf"/>
</dbReference>
<dbReference type="AlphaFoldDB" id="A0A6A6EUT1"/>
<dbReference type="OrthoDB" id="3943628at2759"/>
<dbReference type="EMBL" id="ML994610">
    <property type="protein sequence ID" value="KAF2195887.1"/>
    <property type="molecule type" value="Genomic_DNA"/>
</dbReference>
<dbReference type="Proteomes" id="UP000800200">
    <property type="component" value="Unassembled WGS sequence"/>
</dbReference>
<proteinExistence type="predicted"/>